<gene>
    <name evidence="2" type="ORF">HMPREF0400_01702</name>
</gene>
<dbReference type="Pfam" id="PF13176">
    <property type="entry name" value="TPR_7"/>
    <property type="match status" value="1"/>
</dbReference>
<evidence type="ECO:0000313" key="3">
    <source>
        <dbReference type="Proteomes" id="UP000003964"/>
    </source>
</evidence>
<dbReference type="EMBL" id="GG770383">
    <property type="protein sequence ID" value="EFG28363.2"/>
    <property type="molecule type" value="Genomic_DNA"/>
</dbReference>
<evidence type="ECO:0000256" key="1">
    <source>
        <dbReference type="PROSITE-ProRule" id="PRU00339"/>
    </source>
</evidence>
<reference evidence="2 3" key="1">
    <citation type="submission" date="2010-03" db="EMBL/GenBank/DDBJ databases">
        <title>The Genome Sequence of Fusobacterium sp. 1_1_41FAA.</title>
        <authorList>
            <consortium name="The Broad Institute Genome Sequencing Platform"/>
            <person name="Ward D."/>
            <person name="Earl A."/>
            <person name="Feldgarden M."/>
            <person name="Gevers D."/>
            <person name="Young S.K."/>
            <person name="Zeng Q."/>
            <person name="Koehrsen M."/>
            <person name="Alvarado L."/>
            <person name="Berlin A."/>
            <person name="Borenstein D."/>
            <person name="Chapman S."/>
            <person name="Chen Z."/>
            <person name="Engels R."/>
            <person name="Freedman E."/>
            <person name="Gellesch M."/>
            <person name="Goldberg J."/>
            <person name="Griggs A."/>
            <person name="Gujja S."/>
            <person name="Heilman E."/>
            <person name="Heiman D."/>
            <person name="Hepburn T."/>
            <person name="Howarth C."/>
            <person name="Jen D."/>
            <person name="Larson L."/>
            <person name="Mehta T."/>
            <person name="Park D."/>
            <person name="Pearson M."/>
            <person name="Richards J."/>
            <person name="Roberts A."/>
            <person name="Saif S."/>
            <person name="Shea T."/>
            <person name="Shenoy N."/>
            <person name="Sisk P."/>
            <person name="Stolte C."/>
            <person name="Sykes S."/>
            <person name="Walk T."/>
            <person name="White J."/>
            <person name="Yandava C."/>
            <person name="Strauss J.C."/>
            <person name="Ambrose C.E."/>
            <person name="Allen-Vercoe E."/>
            <person name="Haas B."/>
            <person name="Henn M.R."/>
            <person name="Nusbaum C."/>
            <person name="Birren B."/>
        </authorList>
    </citation>
    <scope>NUCLEOTIDE SEQUENCE [LARGE SCALE GENOMIC DNA]</scope>
    <source>
        <strain evidence="2 3">1_1_41FAA</strain>
    </source>
</reference>
<feature type="repeat" description="TPR" evidence="1">
    <location>
        <begin position="283"/>
        <end position="316"/>
    </location>
</feature>
<feature type="repeat" description="TPR" evidence="1">
    <location>
        <begin position="674"/>
        <end position="707"/>
    </location>
</feature>
<feature type="repeat" description="TPR" evidence="1">
    <location>
        <begin position="530"/>
        <end position="563"/>
    </location>
</feature>
<sequence>MKETLLEEIERLHDLEKYQEIIDLIEALPAERLNTELMGELGRAYNNIENYAKGLELLKTIEFEEGNSFQWNRRAGYSYFFLEDFVNAEKCFLKAYELDPNDKDNSYFLIGIYTSLSRIEDENSNSEKAIEYALEAKKYAFNEETELRTNSFLAWMYDRHMEYTKAEEIIRNILGRNKDDAWACAELGYCLAGQERYEEALEYFFMAEKLNKKEIWIYKKMVTCYKHLNEKEEALKYCFKVLELDAEDRDILTDLAWLYDTTARYEEGLKYLERLEEFGQDDAWTNTEFGYCLSKLGRYEEAIERLNRALEADDDEDKDVAFIYARLGWCKRKLNMYEEAIEDFNQAKKWGGNLAIINTEIGHCYKAKDEHKNALKFYLEAEKFDKKDFNIMSEIAWHYGALEEPEKAINYIKKAMRLGRNDVWINVQYGSCLADLEKYEEAIEKFEYALSLDEEKEETELAFVYGQLGWCNRHLWNFEKALEYFMLSKEKGRNDVWVNVEMALCYENLEEPEKALECALIAYELDKDDVHVLSELGVIYSCMEKYEEALSFLLRAEELDRDDEWINTEIGINLGRSGKINEALERLKKSLTMVEEDDIDRRIIINSEIAWFYGKLEEVEPEVVLEYLNVARALGRDDEWIHSEMGYQLGYNPETRKEALEHFERAMELGRDDAWIFEVTGAVLLNFDRYEEALDYFRKAYAKDEDGWYLYSMGECLRKLERYEEAIEVLLESRQISIDEDDVVDGEDLELAHSYLGIGDKDNAQKYLNSARVSLIEQGTLNDEIKEEIEEIEKGILSLDN</sequence>
<organism evidence="2 3">
    <name type="scientific">Fusobacterium periodonticum 1_1_41FAA</name>
    <dbReference type="NCBI Taxonomy" id="469621"/>
    <lineage>
        <taxon>Bacteria</taxon>
        <taxon>Fusobacteriati</taxon>
        <taxon>Fusobacteriota</taxon>
        <taxon>Fusobacteriia</taxon>
        <taxon>Fusobacteriales</taxon>
        <taxon>Fusobacteriaceae</taxon>
        <taxon>Fusobacterium</taxon>
    </lineage>
</organism>
<dbReference type="InterPro" id="IPR019734">
    <property type="entry name" value="TPR_rpt"/>
</dbReference>
<name>D6LIY7_9FUSO</name>
<feature type="repeat" description="TPR" evidence="1">
    <location>
        <begin position="423"/>
        <end position="456"/>
    </location>
</feature>
<dbReference type="Gene3D" id="1.25.40.10">
    <property type="entry name" value="Tetratricopeptide repeat domain"/>
    <property type="match status" value="6"/>
</dbReference>
<dbReference type="PROSITE" id="PS50005">
    <property type="entry name" value="TPR"/>
    <property type="match status" value="5"/>
</dbReference>
<dbReference type="AlphaFoldDB" id="D6LIY7"/>
<evidence type="ECO:0000313" key="2">
    <source>
        <dbReference type="EMBL" id="EFG28363.2"/>
    </source>
</evidence>
<proteinExistence type="predicted"/>
<dbReference type="RefSeq" id="WP_008821597.1">
    <property type="nucleotide sequence ID" value="NZ_GG770383.1"/>
</dbReference>
<dbReference type="PANTHER" id="PTHR12558:SF13">
    <property type="entry name" value="CELL DIVISION CYCLE PROTEIN 27 HOMOLOG"/>
    <property type="match status" value="1"/>
</dbReference>
<keyword evidence="2" id="KW-0808">Transferase</keyword>
<dbReference type="GO" id="GO:0016740">
    <property type="term" value="F:transferase activity"/>
    <property type="evidence" value="ECO:0007669"/>
    <property type="project" value="UniProtKB-KW"/>
</dbReference>
<dbReference type="PANTHER" id="PTHR12558">
    <property type="entry name" value="CELL DIVISION CYCLE 16,23,27"/>
    <property type="match status" value="1"/>
</dbReference>
<feature type="repeat" description="TPR" evidence="1">
    <location>
        <begin position="69"/>
        <end position="102"/>
    </location>
</feature>
<dbReference type="Pfam" id="PF13181">
    <property type="entry name" value="TPR_8"/>
    <property type="match status" value="2"/>
</dbReference>
<protein>
    <submittedName>
        <fullName evidence="2">O-linked GLCNAC transferase</fullName>
    </submittedName>
</protein>
<dbReference type="Proteomes" id="UP000003964">
    <property type="component" value="Unassembled WGS sequence"/>
</dbReference>
<dbReference type="SUPFAM" id="SSF48452">
    <property type="entry name" value="TPR-like"/>
    <property type="match status" value="3"/>
</dbReference>
<dbReference type="Pfam" id="PF13424">
    <property type="entry name" value="TPR_12"/>
    <property type="match status" value="1"/>
</dbReference>
<dbReference type="InterPro" id="IPR011990">
    <property type="entry name" value="TPR-like_helical_dom_sf"/>
</dbReference>
<dbReference type="SMART" id="SM00028">
    <property type="entry name" value="TPR"/>
    <property type="match status" value="16"/>
</dbReference>
<accession>D6LIY7</accession>
<keyword evidence="1" id="KW-0802">TPR repeat</keyword>